<keyword evidence="2 7" id="KW-0479">Metal-binding</keyword>
<keyword evidence="3 7" id="KW-0547">Nucleotide-binding</keyword>
<comment type="catalytic activity">
    <reaction evidence="7">
        <text>dITP + H2O = dIMP + diphosphate + H(+)</text>
        <dbReference type="Rhea" id="RHEA:28342"/>
        <dbReference type="ChEBI" id="CHEBI:15377"/>
        <dbReference type="ChEBI" id="CHEBI:15378"/>
        <dbReference type="ChEBI" id="CHEBI:33019"/>
        <dbReference type="ChEBI" id="CHEBI:61194"/>
        <dbReference type="ChEBI" id="CHEBI:61382"/>
        <dbReference type="EC" id="3.6.1.66"/>
    </reaction>
</comment>
<sequence>MADIVIASNNQGKINDFKAIFPNDNVIGISEVIKDFDVEETGTTFEENARLKSEAAAKALNKRVIADDSGLEVFALNGEPGVYSARYAGLDKSDEANIDKLLHNLEGKEDRKAQFVCVISMSAPGESTQTFKGTVAGEITTERQGENGFGYDPIFFVPEKGKTMAQLTTEEKSEISHRGNAIKKLNAYLERE</sequence>
<dbReference type="Proteomes" id="UP000298482">
    <property type="component" value="Unassembled WGS sequence"/>
</dbReference>
<evidence type="ECO:0000256" key="2">
    <source>
        <dbReference type="ARBA" id="ARBA00022723"/>
    </source>
</evidence>
<keyword evidence="4 7" id="KW-0378">Hydrolase</keyword>
<dbReference type="SUPFAM" id="SSF52972">
    <property type="entry name" value="ITPase-like"/>
    <property type="match status" value="1"/>
</dbReference>
<evidence type="ECO:0000256" key="1">
    <source>
        <dbReference type="ARBA" id="ARBA00008023"/>
    </source>
</evidence>
<feature type="binding site" evidence="7">
    <location>
        <position position="39"/>
    </location>
    <ligand>
        <name>Mg(2+)</name>
        <dbReference type="ChEBI" id="CHEBI:18420"/>
    </ligand>
</feature>
<feature type="active site" description="Proton acceptor" evidence="7">
    <location>
        <position position="68"/>
    </location>
</feature>
<dbReference type="InterPro" id="IPR002637">
    <property type="entry name" value="RdgB/HAM1"/>
</dbReference>
<dbReference type="CDD" id="cd00515">
    <property type="entry name" value="HAM1"/>
    <property type="match status" value="1"/>
</dbReference>
<dbReference type="NCBIfam" id="TIGR00042">
    <property type="entry name" value="RdgB/HAM1 family non-canonical purine NTP pyrophosphatase"/>
    <property type="match status" value="1"/>
</dbReference>
<protein>
    <recommendedName>
        <fullName evidence="7">dITP/XTP pyrophosphatase</fullName>
        <ecNumber evidence="7">3.6.1.66</ecNumber>
    </recommendedName>
    <alternativeName>
        <fullName evidence="7">Non-canonical purine NTP pyrophosphatase</fullName>
    </alternativeName>
    <alternativeName>
        <fullName evidence="7">Non-standard purine NTP pyrophosphatase</fullName>
    </alternativeName>
    <alternativeName>
        <fullName evidence="7">Nucleoside-triphosphate diphosphatase</fullName>
    </alternativeName>
    <alternativeName>
        <fullName evidence="7">Nucleoside-triphosphate pyrophosphatase</fullName>
        <shortName evidence="7">NTPase</shortName>
    </alternativeName>
</protein>
<name>A0ABY2KDK9_9STAP</name>
<keyword evidence="6 7" id="KW-0546">Nucleotide metabolism</keyword>
<feature type="binding site" evidence="7">
    <location>
        <begin position="149"/>
        <end position="152"/>
    </location>
    <ligand>
        <name>substrate</name>
    </ligand>
</feature>
<dbReference type="RefSeq" id="WP_103330030.1">
    <property type="nucleotide sequence ID" value="NZ_PPRD01000145.1"/>
</dbReference>
<comment type="catalytic activity">
    <reaction evidence="7">
        <text>ITP + H2O = IMP + diphosphate + H(+)</text>
        <dbReference type="Rhea" id="RHEA:29399"/>
        <dbReference type="ChEBI" id="CHEBI:15377"/>
        <dbReference type="ChEBI" id="CHEBI:15378"/>
        <dbReference type="ChEBI" id="CHEBI:33019"/>
        <dbReference type="ChEBI" id="CHEBI:58053"/>
        <dbReference type="ChEBI" id="CHEBI:61402"/>
        <dbReference type="EC" id="3.6.1.66"/>
    </reaction>
</comment>
<accession>A0ABY2KDK9</accession>
<evidence type="ECO:0000256" key="3">
    <source>
        <dbReference type="ARBA" id="ARBA00022741"/>
    </source>
</evidence>
<evidence type="ECO:0000256" key="4">
    <source>
        <dbReference type="ARBA" id="ARBA00022801"/>
    </source>
</evidence>
<feature type="binding site" evidence="7">
    <location>
        <position position="172"/>
    </location>
    <ligand>
        <name>substrate</name>
    </ligand>
</feature>
<comment type="subunit">
    <text evidence="7">Homodimer.</text>
</comment>
<comment type="cofactor">
    <cofactor evidence="7">
        <name>Mg(2+)</name>
        <dbReference type="ChEBI" id="CHEBI:18420"/>
    </cofactor>
    <text evidence="7">Binds 1 Mg(2+) ion per subunit.</text>
</comment>
<keyword evidence="5 7" id="KW-0460">Magnesium</keyword>
<dbReference type="EMBL" id="SRJF01000004">
    <property type="protein sequence ID" value="TGA79792.1"/>
    <property type="molecule type" value="Genomic_DNA"/>
</dbReference>
<gene>
    <name evidence="9" type="ORF">E2556_04155</name>
</gene>
<evidence type="ECO:0000256" key="8">
    <source>
        <dbReference type="RuleBase" id="RU003781"/>
    </source>
</evidence>
<dbReference type="NCBIfam" id="NF011397">
    <property type="entry name" value="PRK14822.1"/>
    <property type="match status" value="1"/>
</dbReference>
<evidence type="ECO:0000256" key="7">
    <source>
        <dbReference type="HAMAP-Rule" id="MF_01405"/>
    </source>
</evidence>
<evidence type="ECO:0000313" key="9">
    <source>
        <dbReference type="EMBL" id="TGA79792.1"/>
    </source>
</evidence>
<dbReference type="Pfam" id="PF01725">
    <property type="entry name" value="Ham1p_like"/>
    <property type="match status" value="1"/>
</dbReference>
<comment type="catalytic activity">
    <reaction evidence="7">
        <text>XTP + H2O = XMP + diphosphate + H(+)</text>
        <dbReference type="Rhea" id="RHEA:28610"/>
        <dbReference type="ChEBI" id="CHEBI:15377"/>
        <dbReference type="ChEBI" id="CHEBI:15378"/>
        <dbReference type="ChEBI" id="CHEBI:33019"/>
        <dbReference type="ChEBI" id="CHEBI:57464"/>
        <dbReference type="ChEBI" id="CHEBI:61314"/>
        <dbReference type="EC" id="3.6.1.66"/>
    </reaction>
</comment>
<keyword evidence="10" id="KW-1185">Reference proteome</keyword>
<feature type="binding site" evidence="7">
    <location>
        <begin position="8"/>
        <end position="13"/>
    </location>
    <ligand>
        <name>substrate</name>
    </ligand>
</feature>
<evidence type="ECO:0000256" key="5">
    <source>
        <dbReference type="ARBA" id="ARBA00022842"/>
    </source>
</evidence>
<comment type="function">
    <text evidence="7">Pyrophosphatase that catalyzes the hydrolysis of nucleoside triphosphates to their monophosphate derivatives, with a high preference for the non-canonical purine nucleotides XTP (xanthosine triphosphate), dITP (deoxyinosine triphosphate) and ITP. Seems to function as a house-cleaning enzyme that removes non-canonical purine nucleotides from the nucleotide pool, thus preventing their incorporation into DNA/RNA and avoiding chromosomal lesions.</text>
</comment>
<feature type="binding site" evidence="7">
    <location>
        <begin position="177"/>
        <end position="178"/>
    </location>
    <ligand>
        <name>substrate</name>
    </ligand>
</feature>
<comment type="similarity">
    <text evidence="1 7 8">Belongs to the HAM1 NTPase family.</text>
</comment>
<proteinExistence type="inferred from homology"/>
<feature type="binding site" evidence="7">
    <location>
        <position position="68"/>
    </location>
    <ligand>
        <name>Mg(2+)</name>
        <dbReference type="ChEBI" id="CHEBI:18420"/>
    </ligand>
</feature>
<dbReference type="InterPro" id="IPR020922">
    <property type="entry name" value="dITP/XTP_pyrophosphatase"/>
</dbReference>
<organism evidence="9 10">
    <name type="scientific">Staphylococcus croceilyticus</name>
    <dbReference type="NCBI Taxonomy" id="319942"/>
    <lineage>
        <taxon>Bacteria</taxon>
        <taxon>Bacillati</taxon>
        <taxon>Bacillota</taxon>
        <taxon>Bacilli</taxon>
        <taxon>Bacillales</taxon>
        <taxon>Staphylococcaceae</taxon>
        <taxon>Staphylococcus</taxon>
    </lineage>
</organism>
<dbReference type="PANTHER" id="PTHR11067:SF9">
    <property type="entry name" value="INOSINE TRIPHOSPHATE PYROPHOSPHATASE"/>
    <property type="match status" value="1"/>
</dbReference>
<dbReference type="InterPro" id="IPR029001">
    <property type="entry name" value="ITPase-like_fam"/>
</dbReference>
<dbReference type="GO" id="GO:0036220">
    <property type="term" value="F:ITP diphosphatase activity"/>
    <property type="evidence" value="ECO:0007669"/>
    <property type="project" value="UniProtKB-EC"/>
</dbReference>
<comment type="caution">
    <text evidence="9">The sequence shown here is derived from an EMBL/GenBank/DDBJ whole genome shotgun (WGS) entry which is preliminary data.</text>
</comment>
<dbReference type="HAMAP" id="MF_01405">
    <property type="entry name" value="Non_canon_purine_NTPase"/>
    <property type="match status" value="1"/>
</dbReference>
<reference evidence="9 10" key="1">
    <citation type="submission" date="2019-04" db="EMBL/GenBank/DDBJ databases">
        <title>Genomic characterization of Staphylococcus petrasii strains.</title>
        <authorList>
            <person name="Vrbovska V."/>
            <person name="Kovarovic V."/>
            <person name="Maslanova I."/>
            <person name="Indrakova A."/>
            <person name="Petras P."/>
            <person name="Sedo O."/>
            <person name="Svec P."/>
            <person name="Fisarova L."/>
            <person name="Sedlacek I."/>
            <person name="Doskar J."/>
            <person name="Pantucek R."/>
        </authorList>
    </citation>
    <scope>NUCLEOTIDE SEQUENCE [LARGE SCALE GENOMIC DNA]</scope>
    <source>
        <strain evidence="9 10">CCM 8421</strain>
    </source>
</reference>
<feature type="binding site" evidence="7">
    <location>
        <position position="69"/>
    </location>
    <ligand>
        <name>substrate</name>
    </ligand>
</feature>
<dbReference type="EC" id="3.6.1.66" evidence="7"/>
<dbReference type="PANTHER" id="PTHR11067">
    <property type="entry name" value="INOSINE TRIPHOSPHATE PYROPHOSPHATASE/HAM1 PROTEIN"/>
    <property type="match status" value="1"/>
</dbReference>
<dbReference type="Gene3D" id="3.90.950.10">
    <property type="match status" value="1"/>
</dbReference>
<evidence type="ECO:0000313" key="10">
    <source>
        <dbReference type="Proteomes" id="UP000298482"/>
    </source>
</evidence>
<evidence type="ECO:0000256" key="6">
    <source>
        <dbReference type="ARBA" id="ARBA00023080"/>
    </source>
</evidence>